<comment type="caution">
    <text evidence="3">The sequence shown here is derived from an EMBL/GenBank/DDBJ whole genome shotgun (WGS) entry which is preliminary data.</text>
</comment>
<feature type="compositionally biased region" description="Acidic residues" evidence="1">
    <location>
        <begin position="1"/>
        <end position="19"/>
    </location>
</feature>
<dbReference type="AlphaFoldDB" id="X0RXM6"/>
<feature type="domain" description="TET-Associated Glycosyltransferase" evidence="2">
    <location>
        <begin position="107"/>
        <end position="170"/>
    </location>
</feature>
<feature type="region of interest" description="Disordered" evidence="1">
    <location>
        <begin position="1"/>
        <end position="22"/>
    </location>
</feature>
<evidence type="ECO:0000259" key="2">
    <source>
        <dbReference type="Pfam" id="PF20691"/>
    </source>
</evidence>
<reference evidence="3" key="1">
    <citation type="journal article" date="2014" name="Front. Microbiol.">
        <title>High frequency of phylogenetically diverse reductive dehalogenase-homologous genes in deep subseafloor sedimentary metagenomes.</title>
        <authorList>
            <person name="Kawai M."/>
            <person name="Futagami T."/>
            <person name="Toyoda A."/>
            <person name="Takaki Y."/>
            <person name="Nishi S."/>
            <person name="Hori S."/>
            <person name="Arai W."/>
            <person name="Tsubouchi T."/>
            <person name="Morono Y."/>
            <person name="Uchiyama I."/>
            <person name="Ito T."/>
            <person name="Fujiyama A."/>
            <person name="Inagaki F."/>
            <person name="Takami H."/>
        </authorList>
    </citation>
    <scope>NUCLEOTIDE SEQUENCE</scope>
    <source>
        <strain evidence="3">Expedition CK06-06</strain>
    </source>
</reference>
<dbReference type="InterPro" id="IPR049100">
    <property type="entry name" value="TAGT"/>
</dbReference>
<organism evidence="3">
    <name type="scientific">marine sediment metagenome</name>
    <dbReference type="NCBI Taxonomy" id="412755"/>
    <lineage>
        <taxon>unclassified sequences</taxon>
        <taxon>metagenomes</taxon>
        <taxon>ecological metagenomes</taxon>
    </lineage>
</organism>
<feature type="non-terminal residue" evidence="3">
    <location>
        <position position="170"/>
    </location>
</feature>
<evidence type="ECO:0000313" key="3">
    <source>
        <dbReference type="EMBL" id="GAF68467.1"/>
    </source>
</evidence>
<proteinExistence type="predicted"/>
<dbReference type="EMBL" id="BARS01006408">
    <property type="protein sequence ID" value="GAF68467.1"/>
    <property type="molecule type" value="Genomic_DNA"/>
</dbReference>
<sequence>MEDKEEEILSENKESEEDDPRQLAFDCISEVRDYWKEEWQDMPEFIHEDLLPWKTFSIHFRGRREMEEFGKLIKQSITSKTRSMWYPSEEIGRFSDKRYIAYMTPKYPVYIISKGRWETRMTSIALEEMKIPYHIVVEPQEYLKYASVIDPKKILILPFSNLEQGSIPAR</sequence>
<accession>X0RXM6</accession>
<gene>
    <name evidence="3" type="ORF">S01H1_12477</name>
</gene>
<protein>
    <recommendedName>
        <fullName evidence="2">TET-Associated Glycosyltransferase domain-containing protein</fullName>
    </recommendedName>
</protein>
<dbReference type="Pfam" id="PF20691">
    <property type="entry name" value="TAGT"/>
    <property type="match status" value="1"/>
</dbReference>
<evidence type="ECO:0000256" key="1">
    <source>
        <dbReference type="SAM" id="MobiDB-lite"/>
    </source>
</evidence>
<name>X0RXM6_9ZZZZ</name>